<dbReference type="EMBL" id="KI546073">
    <property type="protein sequence ID" value="EST46618.1"/>
    <property type="molecule type" value="Genomic_DNA"/>
</dbReference>
<sequence length="521" mass="60239">MYIKIGNQIVVPQSPFQVARTNLDSNHGQFINNTLLICKKEVSSKHCIVTYLSDSQVQVLVSGTNDTYYNKILISKNVPFNIQETGKLTLKNYDILEIIFQDPSIMLLKHQFPKLIKVYYDKFINFSEYQLQILKQTTLTQIVLLKPFYQYDKPIDIHQNFKITIPPLKDYYLDLIDTLPNYSQIVQFLQDNNIPMSDLRFSTPLVLFLLNRSQLYGEFQIKGRFSKEFGSNDTGCDISLDDENLSTYIIVPQHIFFLSIYFCDTTILQGFIQEKTVAQSQLTILDQDNSNQITENLSKNKNQQKYIIQFSDTESDSNSNIFECIKRASQGQNINQINITQNKSNEIQSLSIQENNSNELFVQSNNDSSDNIFIVKKQKQHFQNNGCIQETPNPIDSQIEQKLQNQTLVNNQQLINQLNAPSQLIYPPNVKQIDSQELSTLNINSLPNEPKQKILFNQFAQFDISKDIPLQVKTSQTFSLYKNSEFLGNLKIELPPTVFTEIKPETFDQIQPISYQDFLNQ</sequence>
<reference evidence="2" key="2">
    <citation type="submission" date="2020-12" db="EMBL/GenBank/DDBJ databases">
        <title>New Spironucleus salmonicida genome in near-complete chromosomes.</title>
        <authorList>
            <person name="Xu F."/>
            <person name="Kurt Z."/>
            <person name="Jimenez-Gonzalez A."/>
            <person name="Astvaldsson A."/>
            <person name="Andersson J.O."/>
            <person name="Svard S.G."/>
        </authorList>
    </citation>
    <scope>NUCLEOTIDE SEQUENCE</scope>
    <source>
        <strain evidence="2">ATCC 50377</strain>
    </source>
</reference>
<accession>V6LQU4</accession>
<dbReference type="EMBL" id="AUWU02000007">
    <property type="protein sequence ID" value="KAH0571303.1"/>
    <property type="molecule type" value="Genomic_DNA"/>
</dbReference>
<proteinExistence type="predicted"/>
<evidence type="ECO:0000313" key="2">
    <source>
        <dbReference type="EMBL" id="KAH0571303.1"/>
    </source>
</evidence>
<dbReference type="Proteomes" id="UP000018208">
    <property type="component" value="Unassembled WGS sequence"/>
</dbReference>
<evidence type="ECO:0000313" key="3">
    <source>
        <dbReference type="Proteomes" id="UP000018208"/>
    </source>
</evidence>
<gene>
    <name evidence="1" type="ORF">SS50377_13422</name>
    <name evidence="2" type="ORF">SS50377_27604</name>
</gene>
<protein>
    <recommendedName>
        <fullName evidence="4">FHA domain-containing protein</fullName>
    </recommendedName>
</protein>
<reference evidence="1 2" key="1">
    <citation type="journal article" date="2014" name="PLoS Genet.">
        <title>The Genome of Spironucleus salmonicida Highlights a Fish Pathogen Adapted to Fluctuating Environments.</title>
        <authorList>
            <person name="Xu F."/>
            <person name="Jerlstrom-Hultqvist J."/>
            <person name="Einarsson E."/>
            <person name="Astvaldsson A."/>
            <person name="Svard S.G."/>
            <person name="Andersson J.O."/>
        </authorList>
    </citation>
    <scope>NUCLEOTIDE SEQUENCE</scope>
    <source>
        <strain evidence="2">ATCC 50377</strain>
    </source>
</reference>
<evidence type="ECO:0000313" key="1">
    <source>
        <dbReference type="EMBL" id="EST46618.1"/>
    </source>
</evidence>
<organism evidence="1">
    <name type="scientific">Spironucleus salmonicida</name>
    <dbReference type="NCBI Taxonomy" id="348837"/>
    <lineage>
        <taxon>Eukaryota</taxon>
        <taxon>Metamonada</taxon>
        <taxon>Diplomonadida</taxon>
        <taxon>Hexamitidae</taxon>
        <taxon>Hexamitinae</taxon>
        <taxon>Spironucleus</taxon>
    </lineage>
</organism>
<dbReference type="VEuPathDB" id="GiardiaDB:SS50377_27604"/>
<name>V6LQU4_9EUKA</name>
<dbReference type="SUPFAM" id="SSF49879">
    <property type="entry name" value="SMAD/FHA domain"/>
    <property type="match status" value="1"/>
</dbReference>
<evidence type="ECO:0008006" key="4">
    <source>
        <dbReference type="Google" id="ProtNLM"/>
    </source>
</evidence>
<dbReference type="AlphaFoldDB" id="V6LQU4"/>
<dbReference type="InterPro" id="IPR008984">
    <property type="entry name" value="SMAD_FHA_dom_sf"/>
</dbReference>
<keyword evidence="3" id="KW-1185">Reference proteome</keyword>